<sequence>MIGSAPASPAAPFLNVLDPAFDFGSPEAAAAREHSWYAESPIGLLVLRYEEAHELLRDQRLKPNSEKYLEMNGISDGPIYNWFVPMIGNQNGDEHRRIRGLVNKAFTPRMINDLRGFIRVQAENLAAEMARTGVCDFVEDFANKLPLAVMCQMLGIPPADYETFRTWSTDIGLVFSLASGTDTATRVENAVIGLTEYSEFLIQNKKAHPTDDLISALVAAHEADGGVSMAEIRNLLVTLVFAAHDTTRHQLSNAMVTFSEHPAQWTLLGERPELTAQAVEEVIRWRPAATTLFRFAREDFDYRDLRIAQDTFLLVCAAPAQRDPRAYQDAGTFDITVTRDTPALQFGGGPHYCLGAALARAELGEALPVLARRLGPPSIAGPYSSRGPVGICGPETLPLSFG</sequence>
<protein>
    <submittedName>
        <fullName evidence="3">Cytochrome P450</fullName>
    </submittedName>
</protein>
<dbReference type="PANTHER" id="PTHR46696">
    <property type="entry name" value="P450, PUTATIVE (EUROFUNG)-RELATED"/>
    <property type="match status" value="1"/>
</dbReference>
<dbReference type="EMBL" id="SMKP01000090">
    <property type="protein sequence ID" value="TDD17265.1"/>
    <property type="molecule type" value="Genomic_DNA"/>
</dbReference>
<evidence type="ECO:0000256" key="1">
    <source>
        <dbReference type="ARBA" id="ARBA00010617"/>
    </source>
</evidence>
<comment type="caution">
    <text evidence="3">The sequence shown here is derived from an EMBL/GenBank/DDBJ whole genome shotgun (WGS) entry which is preliminary data.</text>
</comment>
<dbReference type="InterPro" id="IPR001128">
    <property type="entry name" value="Cyt_P450"/>
</dbReference>
<keyword evidence="2" id="KW-0349">Heme</keyword>
<dbReference type="Proteomes" id="UP000294543">
    <property type="component" value="Unassembled WGS sequence"/>
</dbReference>
<dbReference type="Pfam" id="PF00067">
    <property type="entry name" value="p450"/>
    <property type="match status" value="1"/>
</dbReference>
<dbReference type="PANTHER" id="PTHR46696:SF1">
    <property type="entry name" value="CYTOCHROME P450 YJIB-RELATED"/>
    <property type="match status" value="1"/>
</dbReference>
<keyword evidence="4" id="KW-1185">Reference proteome</keyword>
<dbReference type="PRINTS" id="PR00359">
    <property type="entry name" value="BP450"/>
</dbReference>
<dbReference type="GO" id="GO:0005506">
    <property type="term" value="F:iron ion binding"/>
    <property type="evidence" value="ECO:0007669"/>
    <property type="project" value="InterPro"/>
</dbReference>
<gene>
    <name evidence="3" type="ORF">E1294_28455</name>
</gene>
<dbReference type="GO" id="GO:0004497">
    <property type="term" value="F:monooxygenase activity"/>
    <property type="evidence" value="ECO:0007669"/>
    <property type="project" value="UniProtKB-KW"/>
</dbReference>
<keyword evidence="2" id="KW-0560">Oxidoreductase</keyword>
<dbReference type="InterPro" id="IPR017972">
    <property type="entry name" value="Cyt_P450_CS"/>
</dbReference>
<dbReference type="InterPro" id="IPR036396">
    <property type="entry name" value="Cyt_P450_sf"/>
</dbReference>
<name>A0A4R4WN24_9ACTN</name>
<accession>A0A4R4WN24</accession>
<dbReference type="OrthoDB" id="3455208at2"/>
<dbReference type="Gene3D" id="1.10.630.10">
    <property type="entry name" value="Cytochrome P450"/>
    <property type="match status" value="1"/>
</dbReference>
<dbReference type="SUPFAM" id="SSF48264">
    <property type="entry name" value="Cytochrome P450"/>
    <property type="match status" value="1"/>
</dbReference>
<evidence type="ECO:0000256" key="2">
    <source>
        <dbReference type="RuleBase" id="RU000461"/>
    </source>
</evidence>
<dbReference type="AlphaFoldDB" id="A0A4R4WN24"/>
<dbReference type="GO" id="GO:0016705">
    <property type="term" value="F:oxidoreductase activity, acting on paired donors, with incorporation or reduction of molecular oxygen"/>
    <property type="evidence" value="ECO:0007669"/>
    <property type="project" value="InterPro"/>
</dbReference>
<reference evidence="3 4" key="1">
    <citation type="submission" date="2019-03" db="EMBL/GenBank/DDBJ databases">
        <title>Draft genome sequences of novel Actinobacteria.</title>
        <authorList>
            <person name="Sahin N."/>
            <person name="Ay H."/>
            <person name="Saygin H."/>
        </authorList>
    </citation>
    <scope>NUCLEOTIDE SEQUENCE [LARGE SCALE GENOMIC DNA]</scope>
    <source>
        <strain evidence="3 4">KC712</strain>
    </source>
</reference>
<proteinExistence type="inferred from homology"/>
<evidence type="ECO:0000313" key="4">
    <source>
        <dbReference type="Proteomes" id="UP000294543"/>
    </source>
</evidence>
<organism evidence="3 4">
    <name type="scientific">Nonomuraea diastatica</name>
    <dbReference type="NCBI Taxonomy" id="1848329"/>
    <lineage>
        <taxon>Bacteria</taxon>
        <taxon>Bacillati</taxon>
        <taxon>Actinomycetota</taxon>
        <taxon>Actinomycetes</taxon>
        <taxon>Streptosporangiales</taxon>
        <taxon>Streptosporangiaceae</taxon>
        <taxon>Nonomuraea</taxon>
    </lineage>
</organism>
<keyword evidence="2" id="KW-0503">Monooxygenase</keyword>
<comment type="similarity">
    <text evidence="1 2">Belongs to the cytochrome P450 family.</text>
</comment>
<dbReference type="GO" id="GO:0020037">
    <property type="term" value="F:heme binding"/>
    <property type="evidence" value="ECO:0007669"/>
    <property type="project" value="InterPro"/>
</dbReference>
<keyword evidence="2" id="KW-0479">Metal-binding</keyword>
<keyword evidence="2" id="KW-0408">Iron</keyword>
<dbReference type="PROSITE" id="PS00086">
    <property type="entry name" value="CYTOCHROME_P450"/>
    <property type="match status" value="1"/>
</dbReference>
<evidence type="ECO:0000313" key="3">
    <source>
        <dbReference type="EMBL" id="TDD17265.1"/>
    </source>
</evidence>
<dbReference type="InterPro" id="IPR002397">
    <property type="entry name" value="Cyt_P450_B"/>
</dbReference>